<protein>
    <submittedName>
        <fullName evidence="2">Uncharacterized protein</fullName>
    </submittedName>
</protein>
<dbReference type="STRING" id="49390.A0A068UXE1"/>
<sequence length="84" mass="10221">MSEGNILDHGPRSYILEVFESWGFMFLKRKGIVLQELFQKRGRYWYDSEESYNYIFANTFSRKFEESLYRKKLSEQLSTPLVKY</sequence>
<evidence type="ECO:0000313" key="2">
    <source>
        <dbReference type="EMBL" id="CDP13091.1"/>
    </source>
</evidence>
<dbReference type="AlphaFoldDB" id="A0A068UXE1"/>
<dbReference type="PANTHER" id="PTHR19241">
    <property type="entry name" value="ATP-BINDING CASSETTE TRANSPORTER"/>
    <property type="match status" value="1"/>
</dbReference>
<evidence type="ECO:0000256" key="1">
    <source>
        <dbReference type="ARBA" id="ARBA00022448"/>
    </source>
</evidence>
<gene>
    <name evidence="2" type="ORF">GSCOC_T00037869001</name>
</gene>
<accession>A0A068UXE1</accession>
<keyword evidence="3" id="KW-1185">Reference proteome</keyword>
<name>A0A068UXE1_COFCA</name>
<reference evidence="3" key="1">
    <citation type="journal article" date="2014" name="Science">
        <title>The coffee genome provides insight into the convergent evolution of caffeine biosynthesis.</title>
        <authorList>
            <person name="Denoeud F."/>
            <person name="Carretero-Paulet L."/>
            <person name="Dereeper A."/>
            <person name="Droc G."/>
            <person name="Guyot R."/>
            <person name="Pietrella M."/>
            <person name="Zheng C."/>
            <person name="Alberti A."/>
            <person name="Anthony F."/>
            <person name="Aprea G."/>
            <person name="Aury J.M."/>
            <person name="Bento P."/>
            <person name="Bernard M."/>
            <person name="Bocs S."/>
            <person name="Campa C."/>
            <person name="Cenci A."/>
            <person name="Combes M.C."/>
            <person name="Crouzillat D."/>
            <person name="Da Silva C."/>
            <person name="Daddiego L."/>
            <person name="De Bellis F."/>
            <person name="Dussert S."/>
            <person name="Garsmeur O."/>
            <person name="Gayraud T."/>
            <person name="Guignon V."/>
            <person name="Jahn K."/>
            <person name="Jamilloux V."/>
            <person name="Joet T."/>
            <person name="Labadie K."/>
            <person name="Lan T."/>
            <person name="Leclercq J."/>
            <person name="Lepelley M."/>
            <person name="Leroy T."/>
            <person name="Li L.T."/>
            <person name="Librado P."/>
            <person name="Lopez L."/>
            <person name="Munoz A."/>
            <person name="Noel B."/>
            <person name="Pallavicini A."/>
            <person name="Perrotta G."/>
            <person name="Poncet V."/>
            <person name="Pot D."/>
            <person name="Priyono X."/>
            <person name="Rigoreau M."/>
            <person name="Rouard M."/>
            <person name="Rozas J."/>
            <person name="Tranchant-Dubreuil C."/>
            <person name="VanBuren R."/>
            <person name="Zhang Q."/>
            <person name="Andrade A.C."/>
            <person name="Argout X."/>
            <person name="Bertrand B."/>
            <person name="de Kochko A."/>
            <person name="Graziosi G."/>
            <person name="Henry R.J."/>
            <person name="Jayarama X."/>
            <person name="Ming R."/>
            <person name="Nagai C."/>
            <person name="Rounsley S."/>
            <person name="Sankoff D."/>
            <person name="Giuliano G."/>
            <person name="Albert V.A."/>
            <person name="Wincker P."/>
            <person name="Lashermes P."/>
        </authorList>
    </citation>
    <scope>NUCLEOTIDE SEQUENCE [LARGE SCALE GENOMIC DNA]</scope>
    <source>
        <strain evidence="3">cv. DH200-94</strain>
    </source>
</reference>
<keyword evidence="1" id="KW-0813">Transport</keyword>
<dbReference type="InParanoid" id="A0A068UXE1"/>
<dbReference type="EMBL" id="HG739157">
    <property type="protein sequence ID" value="CDP13091.1"/>
    <property type="molecule type" value="Genomic_DNA"/>
</dbReference>
<evidence type="ECO:0000313" key="3">
    <source>
        <dbReference type="Proteomes" id="UP000295252"/>
    </source>
</evidence>
<dbReference type="PhylomeDB" id="A0A068UXE1"/>
<organism evidence="2 3">
    <name type="scientific">Coffea canephora</name>
    <name type="common">Robusta coffee</name>
    <dbReference type="NCBI Taxonomy" id="49390"/>
    <lineage>
        <taxon>Eukaryota</taxon>
        <taxon>Viridiplantae</taxon>
        <taxon>Streptophyta</taxon>
        <taxon>Embryophyta</taxon>
        <taxon>Tracheophyta</taxon>
        <taxon>Spermatophyta</taxon>
        <taxon>Magnoliopsida</taxon>
        <taxon>eudicotyledons</taxon>
        <taxon>Gunneridae</taxon>
        <taxon>Pentapetalae</taxon>
        <taxon>asterids</taxon>
        <taxon>lamiids</taxon>
        <taxon>Gentianales</taxon>
        <taxon>Rubiaceae</taxon>
        <taxon>Ixoroideae</taxon>
        <taxon>Gardenieae complex</taxon>
        <taxon>Bertiereae - Coffeeae clade</taxon>
        <taxon>Coffeeae</taxon>
        <taxon>Coffea</taxon>
    </lineage>
</organism>
<proteinExistence type="predicted"/>
<dbReference type="Proteomes" id="UP000295252">
    <property type="component" value="Chromosome I"/>
</dbReference>
<dbReference type="Gramene" id="CDP13091">
    <property type="protein sequence ID" value="CDP13091"/>
    <property type="gene ID" value="GSCOC_T00037869001"/>
</dbReference>